<organism evidence="4 5">
    <name type="scientific">Paralvinella palmiformis</name>
    <dbReference type="NCBI Taxonomy" id="53620"/>
    <lineage>
        <taxon>Eukaryota</taxon>
        <taxon>Metazoa</taxon>
        <taxon>Spiralia</taxon>
        <taxon>Lophotrochozoa</taxon>
        <taxon>Annelida</taxon>
        <taxon>Polychaeta</taxon>
        <taxon>Sedentaria</taxon>
        <taxon>Canalipalpata</taxon>
        <taxon>Terebellida</taxon>
        <taxon>Terebelliformia</taxon>
        <taxon>Alvinellidae</taxon>
        <taxon>Paralvinella</taxon>
    </lineage>
</organism>
<name>A0AAD9JM44_9ANNE</name>
<feature type="region of interest" description="Disordered" evidence="3">
    <location>
        <begin position="1"/>
        <end position="46"/>
    </location>
</feature>
<dbReference type="GO" id="GO:0036064">
    <property type="term" value="C:ciliary basal body"/>
    <property type="evidence" value="ECO:0007669"/>
    <property type="project" value="TreeGrafter"/>
</dbReference>
<dbReference type="AlphaFoldDB" id="A0AAD9JM44"/>
<dbReference type="GO" id="GO:0060271">
    <property type="term" value="P:cilium assembly"/>
    <property type="evidence" value="ECO:0007669"/>
    <property type="project" value="TreeGrafter"/>
</dbReference>
<dbReference type="PANTHER" id="PTHR44186">
    <property type="match status" value="1"/>
</dbReference>
<feature type="compositionally biased region" description="Low complexity" evidence="3">
    <location>
        <begin position="27"/>
        <end position="38"/>
    </location>
</feature>
<evidence type="ECO:0000256" key="3">
    <source>
        <dbReference type="SAM" id="MobiDB-lite"/>
    </source>
</evidence>
<dbReference type="Proteomes" id="UP001208570">
    <property type="component" value="Unassembled WGS sequence"/>
</dbReference>
<dbReference type="GO" id="GO:0061512">
    <property type="term" value="P:protein localization to cilium"/>
    <property type="evidence" value="ECO:0007669"/>
    <property type="project" value="TreeGrafter"/>
</dbReference>
<evidence type="ECO:0000256" key="1">
    <source>
        <dbReference type="ARBA" id="ARBA00022737"/>
    </source>
</evidence>
<dbReference type="EMBL" id="JAODUP010000237">
    <property type="protein sequence ID" value="KAK2155532.1"/>
    <property type="molecule type" value="Genomic_DNA"/>
</dbReference>
<evidence type="ECO:0000313" key="5">
    <source>
        <dbReference type="Proteomes" id="UP001208570"/>
    </source>
</evidence>
<sequence>MSEEQEKVPPEAPSESALYGNQQQKAPVSSPSIIPTESSKPKPKKAPEIPIFERRNWLIHLHYVRKEFDKCKTLIKEQLGETGGMCEYAVYIQGYFLLARHKAAVDVYTEAGKMGENDWVCKQTCIIVYVVAFHL</sequence>
<gene>
    <name evidence="4" type="ORF">LSH36_237g02029</name>
</gene>
<comment type="caution">
    <text evidence="4">The sequence shown here is derived from an EMBL/GenBank/DDBJ whole genome shotgun (WGS) entry which is preliminary data.</text>
</comment>
<proteinExistence type="predicted"/>
<keyword evidence="5" id="KW-1185">Reference proteome</keyword>
<keyword evidence="2" id="KW-0802">TPR repeat</keyword>
<accession>A0AAD9JM44</accession>
<reference evidence="4" key="1">
    <citation type="journal article" date="2023" name="Mol. Biol. Evol.">
        <title>Third-Generation Sequencing Reveals the Adaptive Role of the Epigenome in Three Deep-Sea Polychaetes.</title>
        <authorList>
            <person name="Perez M."/>
            <person name="Aroh O."/>
            <person name="Sun Y."/>
            <person name="Lan Y."/>
            <person name="Juniper S.K."/>
            <person name="Young C.R."/>
            <person name="Angers B."/>
            <person name="Qian P.Y."/>
        </authorList>
    </citation>
    <scope>NUCLEOTIDE SEQUENCE</scope>
    <source>
        <strain evidence="4">P08H-3</strain>
    </source>
</reference>
<evidence type="ECO:0000313" key="4">
    <source>
        <dbReference type="EMBL" id="KAK2155532.1"/>
    </source>
</evidence>
<dbReference type="PANTHER" id="PTHR44186:SF1">
    <property type="entry name" value="BARDET-BIEDL SYNDROME 4 PROTEIN"/>
    <property type="match status" value="1"/>
</dbReference>
<keyword evidence="1" id="KW-0677">Repeat</keyword>
<protein>
    <submittedName>
        <fullName evidence="4">Uncharacterized protein</fullName>
    </submittedName>
</protein>
<evidence type="ECO:0000256" key="2">
    <source>
        <dbReference type="ARBA" id="ARBA00022803"/>
    </source>
</evidence>